<dbReference type="SUPFAM" id="SSF46689">
    <property type="entry name" value="Homeodomain-like"/>
    <property type="match status" value="1"/>
</dbReference>
<dbReference type="PRINTS" id="PR00455">
    <property type="entry name" value="HTHTETR"/>
</dbReference>
<dbReference type="PROSITE" id="PS50977">
    <property type="entry name" value="HTH_TETR_2"/>
    <property type="match status" value="1"/>
</dbReference>
<keyword evidence="2 4" id="KW-0238">DNA-binding</keyword>
<dbReference type="GO" id="GO:0003700">
    <property type="term" value="F:DNA-binding transcription factor activity"/>
    <property type="evidence" value="ECO:0007669"/>
    <property type="project" value="TreeGrafter"/>
</dbReference>
<feature type="DNA-binding region" description="H-T-H motif" evidence="4">
    <location>
        <begin position="42"/>
        <end position="61"/>
    </location>
</feature>
<keyword evidence="1" id="KW-0805">Transcription regulation</keyword>
<dbReference type="PANTHER" id="PTHR30055">
    <property type="entry name" value="HTH-TYPE TRANSCRIPTIONAL REGULATOR RUTR"/>
    <property type="match status" value="1"/>
</dbReference>
<dbReference type="KEGG" id="mnm:MNVM_10040"/>
<keyword evidence="7" id="KW-1185">Reference proteome</keyword>
<dbReference type="InterPro" id="IPR036271">
    <property type="entry name" value="Tet_transcr_reg_TetR-rel_C_sf"/>
</dbReference>
<evidence type="ECO:0000256" key="3">
    <source>
        <dbReference type="ARBA" id="ARBA00023163"/>
    </source>
</evidence>
<dbReference type="EMBL" id="AP022562">
    <property type="protein sequence ID" value="BBX11923.1"/>
    <property type="molecule type" value="Genomic_DNA"/>
</dbReference>
<dbReference type="GO" id="GO:0000976">
    <property type="term" value="F:transcription cis-regulatory region binding"/>
    <property type="evidence" value="ECO:0007669"/>
    <property type="project" value="TreeGrafter"/>
</dbReference>
<dbReference type="InterPro" id="IPR001647">
    <property type="entry name" value="HTH_TetR"/>
</dbReference>
<gene>
    <name evidence="6" type="ORF">MNVM_10040</name>
</gene>
<dbReference type="Pfam" id="PF00440">
    <property type="entry name" value="TetR_N"/>
    <property type="match status" value="1"/>
</dbReference>
<keyword evidence="3" id="KW-0804">Transcription</keyword>
<evidence type="ECO:0000256" key="4">
    <source>
        <dbReference type="PROSITE-ProRule" id="PRU00335"/>
    </source>
</evidence>
<proteinExistence type="predicted"/>
<protein>
    <recommendedName>
        <fullName evidence="5">HTH tetR-type domain-containing protein</fullName>
    </recommendedName>
</protein>
<dbReference type="Proteomes" id="UP000466997">
    <property type="component" value="Chromosome"/>
</dbReference>
<dbReference type="InterPro" id="IPR009057">
    <property type="entry name" value="Homeodomain-like_sf"/>
</dbReference>
<dbReference type="PANTHER" id="PTHR30055:SF234">
    <property type="entry name" value="HTH-TYPE TRANSCRIPTIONAL REGULATOR BETI"/>
    <property type="match status" value="1"/>
</dbReference>
<dbReference type="Gene3D" id="1.10.357.10">
    <property type="entry name" value="Tetracycline Repressor, domain 2"/>
    <property type="match status" value="1"/>
</dbReference>
<dbReference type="RefSeq" id="WP_232062526.1">
    <property type="nucleotide sequence ID" value="NZ_AP022562.1"/>
</dbReference>
<evidence type="ECO:0000256" key="1">
    <source>
        <dbReference type="ARBA" id="ARBA00023015"/>
    </source>
</evidence>
<evidence type="ECO:0000313" key="7">
    <source>
        <dbReference type="Proteomes" id="UP000466997"/>
    </source>
</evidence>
<accession>A0A7I7JJI6</accession>
<name>A0A7I7JJI6_9MYCO</name>
<dbReference type="InterPro" id="IPR050109">
    <property type="entry name" value="HTH-type_TetR-like_transc_reg"/>
</dbReference>
<feature type="domain" description="HTH tetR-type" evidence="5">
    <location>
        <begin position="19"/>
        <end position="79"/>
    </location>
</feature>
<dbReference type="SUPFAM" id="SSF48498">
    <property type="entry name" value="Tetracyclin repressor-like, C-terminal domain"/>
    <property type="match status" value="1"/>
</dbReference>
<reference evidence="6 7" key="1">
    <citation type="journal article" date="2019" name="Emerg. Microbes Infect.">
        <title>Comprehensive subspecies identification of 175 nontuberculous mycobacteria species based on 7547 genomic profiles.</title>
        <authorList>
            <person name="Matsumoto Y."/>
            <person name="Kinjo T."/>
            <person name="Motooka D."/>
            <person name="Nabeya D."/>
            <person name="Jung N."/>
            <person name="Uechi K."/>
            <person name="Horii T."/>
            <person name="Iida T."/>
            <person name="Fujita J."/>
            <person name="Nakamura S."/>
        </authorList>
    </citation>
    <scope>NUCLEOTIDE SEQUENCE [LARGE SCALE GENOMIC DNA]</scope>
    <source>
        <strain evidence="6 7">JCM 6391</strain>
    </source>
</reference>
<organism evidence="6 7">
    <name type="scientific">Mycobacterium novum</name>
    <dbReference type="NCBI Taxonomy" id="2492438"/>
    <lineage>
        <taxon>Bacteria</taxon>
        <taxon>Bacillati</taxon>
        <taxon>Actinomycetota</taxon>
        <taxon>Actinomycetes</taxon>
        <taxon>Mycobacteriales</taxon>
        <taxon>Mycobacteriaceae</taxon>
        <taxon>Mycobacterium</taxon>
    </lineage>
</organism>
<evidence type="ECO:0000313" key="6">
    <source>
        <dbReference type="EMBL" id="BBX11923.1"/>
    </source>
</evidence>
<dbReference type="Gene3D" id="1.10.10.60">
    <property type="entry name" value="Homeodomain-like"/>
    <property type="match status" value="1"/>
</dbReference>
<dbReference type="AlphaFoldDB" id="A0A7I7JJI6"/>
<evidence type="ECO:0000256" key="2">
    <source>
        <dbReference type="ARBA" id="ARBA00023125"/>
    </source>
</evidence>
<evidence type="ECO:0000259" key="5">
    <source>
        <dbReference type="PROSITE" id="PS50977"/>
    </source>
</evidence>
<sequence>MNAAERKRSATSLDDARRAMYRRQILAAAEYEFGQTGFTGARVGAIAKRAGVSLTTVYRHFSGKDELWDALNAERMTEFVAAVQGRTDKNATALDNILSAARVEVEFFAGHPNFLHLHLRDGLSWGTATTLIDAGRGEQREVWRTGMDMITRAAEAAIEAGEITRLRPAVVASLVISALQIWLTDWVAGDCRQPVEELAEEVVAHLRRCLAA</sequence>